<gene>
    <name evidence="1" type="ORF">ACFSUT_28070</name>
</gene>
<dbReference type="RefSeq" id="WP_344283165.1">
    <property type="nucleotide sequence ID" value="NZ_BAAAHV010000022.1"/>
</dbReference>
<evidence type="ECO:0000313" key="1">
    <source>
        <dbReference type="EMBL" id="MFD2484165.1"/>
    </source>
</evidence>
<reference evidence="2" key="1">
    <citation type="journal article" date="2019" name="Int. J. Syst. Evol. Microbiol.">
        <title>The Global Catalogue of Microorganisms (GCM) 10K type strain sequencing project: providing services to taxonomists for standard genome sequencing and annotation.</title>
        <authorList>
            <consortium name="The Broad Institute Genomics Platform"/>
            <consortium name="The Broad Institute Genome Sequencing Center for Infectious Disease"/>
            <person name="Wu L."/>
            <person name="Ma J."/>
        </authorList>
    </citation>
    <scope>NUCLEOTIDE SEQUENCE [LARGE SCALE GENOMIC DNA]</scope>
    <source>
        <strain evidence="2">CGMCC 4.7638</strain>
    </source>
</reference>
<dbReference type="Proteomes" id="UP001597542">
    <property type="component" value="Unassembled WGS sequence"/>
</dbReference>
<name>A0ABW5I786_9PSEU</name>
<proteinExistence type="predicted"/>
<keyword evidence="2" id="KW-1185">Reference proteome</keyword>
<evidence type="ECO:0000313" key="2">
    <source>
        <dbReference type="Proteomes" id="UP001597542"/>
    </source>
</evidence>
<dbReference type="EMBL" id="JBHUKQ010000014">
    <property type="protein sequence ID" value="MFD2484165.1"/>
    <property type="molecule type" value="Genomic_DNA"/>
</dbReference>
<sequence>MTDIKPETDADQTDADQMDFAVTLAQLGKGKTNRRLSDELREVVAAVTKTGKPGKVTLTINVKPQKNVPGAVIVTEASKAAAPVFDQQGAIFYATEDGDLVRDDPRQHALY</sequence>
<protein>
    <submittedName>
        <fullName evidence="1">Uncharacterized protein</fullName>
    </submittedName>
</protein>
<comment type="caution">
    <text evidence="1">The sequence shown here is derived from an EMBL/GenBank/DDBJ whole genome shotgun (WGS) entry which is preliminary data.</text>
</comment>
<accession>A0ABW5I786</accession>
<organism evidence="1 2">
    <name type="scientific">Amycolatopsis albidoflavus</name>
    <dbReference type="NCBI Taxonomy" id="102226"/>
    <lineage>
        <taxon>Bacteria</taxon>
        <taxon>Bacillati</taxon>
        <taxon>Actinomycetota</taxon>
        <taxon>Actinomycetes</taxon>
        <taxon>Pseudonocardiales</taxon>
        <taxon>Pseudonocardiaceae</taxon>
        <taxon>Amycolatopsis</taxon>
    </lineage>
</organism>